<protein>
    <submittedName>
        <fullName evidence="1">Uncharacterized protein</fullName>
    </submittedName>
</protein>
<comment type="caution">
    <text evidence="1">The sequence shown here is derived from an EMBL/GenBank/DDBJ whole genome shotgun (WGS) entry which is preliminary data.</text>
</comment>
<proteinExistence type="predicted"/>
<accession>A0ABU6WRD4</accession>
<sequence>MLQSIVHNRVVGKVHNRKVVTEPGGWCFTRLSEFSEKVRDPLYLSESCSKSPILRLNGASTHVVVFHELLRDEVGAEKDAVPYHGTSIIRVARLSNLNQKTR</sequence>
<organism evidence="1 2">
    <name type="scientific">Stylosanthes scabra</name>
    <dbReference type="NCBI Taxonomy" id="79078"/>
    <lineage>
        <taxon>Eukaryota</taxon>
        <taxon>Viridiplantae</taxon>
        <taxon>Streptophyta</taxon>
        <taxon>Embryophyta</taxon>
        <taxon>Tracheophyta</taxon>
        <taxon>Spermatophyta</taxon>
        <taxon>Magnoliopsida</taxon>
        <taxon>eudicotyledons</taxon>
        <taxon>Gunneridae</taxon>
        <taxon>Pentapetalae</taxon>
        <taxon>rosids</taxon>
        <taxon>fabids</taxon>
        <taxon>Fabales</taxon>
        <taxon>Fabaceae</taxon>
        <taxon>Papilionoideae</taxon>
        <taxon>50 kb inversion clade</taxon>
        <taxon>dalbergioids sensu lato</taxon>
        <taxon>Dalbergieae</taxon>
        <taxon>Pterocarpus clade</taxon>
        <taxon>Stylosanthes</taxon>
    </lineage>
</organism>
<reference evidence="1 2" key="1">
    <citation type="journal article" date="2023" name="Plants (Basel)">
        <title>Bridging the Gap: Combining Genomics and Transcriptomics Approaches to Understand Stylosanthes scabra, an Orphan Legume from the Brazilian Caatinga.</title>
        <authorList>
            <person name="Ferreira-Neto J.R.C."/>
            <person name="da Silva M.D."/>
            <person name="Binneck E."/>
            <person name="de Melo N.F."/>
            <person name="da Silva R.H."/>
            <person name="de Melo A.L.T.M."/>
            <person name="Pandolfi V."/>
            <person name="Bustamante F.O."/>
            <person name="Brasileiro-Vidal A.C."/>
            <person name="Benko-Iseppon A.M."/>
        </authorList>
    </citation>
    <scope>NUCLEOTIDE SEQUENCE [LARGE SCALE GENOMIC DNA]</scope>
    <source>
        <tissue evidence="1">Leaves</tissue>
    </source>
</reference>
<dbReference type="EMBL" id="JASCZI010182704">
    <property type="protein sequence ID" value="MED6188452.1"/>
    <property type="molecule type" value="Genomic_DNA"/>
</dbReference>
<dbReference type="Proteomes" id="UP001341840">
    <property type="component" value="Unassembled WGS sequence"/>
</dbReference>
<evidence type="ECO:0000313" key="1">
    <source>
        <dbReference type="EMBL" id="MED6188452.1"/>
    </source>
</evidence>
<name>A0ABU6WRD4_9FABA</name>
<keyword evidence="2" id="KW-1185">Reference proteome</keyword>
<evidence type="ECO:0000313" key="2">
    <source>
        <dbReference type="Proteomes" id="UP001341840"/>
    </source>
</evidence>
<gene>
    <name evidence="1" type="ORF">PIB30_086099</name>
</gene>